<dbReference type="NCBIfam" id="TIGR00177">
    <property type="entry name" value="molyb_syn"/>
    <property type="match status" value="1"/>
</dbReference>
<dbReference type="Gene3D" id="3.40.980.10">
    <property type="entry name" value="MoaB/Mog-like domain"/>
    <property type="match status" value="1"/>
</dbReference>
<dbReference type="HAMAP" id="MF_00226_B">
    <property type="entry name" value="CinA_B"/>
    <property type="match status" value="1"/>
</dbReference>
<dbReference type="PIRSF" id="PIRSF006728">
    <property type="entry name" value="CinA"/>
    <property type="match status" value="1"/>
</dbReference>
<dbReference type="CDD" id="cd00885">
    <property type="entry name" value="cinA"/>
    <property type="match status" value="1"/>
</dbReference>
<dbReference type="GO" id="GO:0016787">
    <property type="term" value="F:hydrolase activity"/>
    <property type="evidence" value="ECO:0007669"/>
    <property type="project" value="UniProtKB-KW"/>
</dbReference>
<dbReference type="Proteomes" id="UP000537130">
    <property type="component" value="Unassembled WGS sequence"/>
</dbReference>
<dbReference type="NCBIfam" id="TIGR00199">
    <property type="entry name" value="PncC_domain"/>
    <property type="match status" value="1"/>
</dbReference>
<keyword evidence="3" id="KW-0378">Hydrolase</keyword>
<accession>A0A7W4W2B5</accession>
<dbReference type="Pfam" id="PF02464">
    <property type="entry name" value="CinA"/>
    <property type="match status" value="1"/>
</dbReference>
<sequence length="423" mass="46012">MKIQVLLTGNEIMSGDIVDSNSSMMADLFSKYGWRIARKVTVGDEMETLVEEIRSLSSNSDVLIINGGLGPTVDDLTAQAMAEASGQPLAIHPDAMAHLETWCGRRQIQINDANRKQTLLPKGCAILANETGSAVGIQMELNGCLVYATPGVPSELRWMLRHEVLPQLLKHFPSGSVETRRLLVFGSGESTLQQLISNQYPDWPDSIELGFRASMPALEVKLTTRAANSDELDTWQQRLIDDIFQDCYIANAPNSLAQATIDALYREQLHVATAESCTGGMIASQLTDIPGASQVFEAGWVTYSNAMKQSQLGVPAGDLEHFGAVSEPVARAMAEGAKRHSGADISVAVTGIAGPDGGSEQKPVGTVWIALATPEETHCYALQVPFERSMFRRWVSACCLDLIRRAALGLTLQPRYLARFQNH</sequence>
<dbReference type="InterPro" id="IPR001453">
    <property type="entry name" value="MoaB/Mog_dom"/>
</dbReference>
<evidence type="ECO:0000313" key="3">
    <source>
        <dbReference type="EMBL" id="MBB3046104.1"/>
    </source>
</evidence>
<organism evidence="3 4">
    <name type="scientific">Litorivivens lipolytica</name>
    <dbReference type="NCBI Taxonomy" id="1524264"/>
    <lineage>
        <taxon>Bacteria</taxon>
        <taxon>Pseudomonadati</taxon>
        <taxon>Pseudomonadota</taxon>
        <taxon>Gammaproteobacteria</taxon>
        <taxon>Litorivivens</taxon>
    </lineage>
</organism>
<dbReference type="InterPro" id="IPR036653">
    <property type="entry name" value="CinA-like_C"/>
</dbReference>
<dbReference type="NCBIfam" id="TIGR00200">
    <property type="entry name" value="cinA_nterm"/>
    <property type="match status" value="1"/>
</dbReference>
<reference evidence="3 4" key="1">
    <citation type="submission" date="2020-08" db="EMBL/GenBank/DDBJ databases">
        <title>Genomic Encyclopedia of Type Strains, Phase III (KMG-III): the genomes of soil and plant-associated and newly described type strains.</title>
        <authorList>
            <person name="Whitman W."/>
        </authorList>
    </citation>
    <scope>NUCLEOTIDE SEQUENCE [LARGE SCALE GENOMIC DNA]</scope>
    <source>
        <strain evidence="3 4">CECT 8654</strain>
    </source>
</reference>
<feature type="domain" description="MoaB/Mog" evidence="2">
    <location>
        <begin position="4"/>
        <end position="171"/>
    </location>
</feature>
<dbReference type="RefSeq" id="WP_183408810.1">
    <property type="nucleotide sequence ID" value="NZ_JACHWY010000001.1"/>
</dbReference>
<name>A0A7W4W2B5_9GAMM</name>
<proteinExistence type="inferred from homology"/>
<comment type="similarity">
    <text evidence="1">Belongs to the CinA family.</text>
</comment>
<dbReference type="InterPro" id="IPR008136">
    <property type="entry name" value="CinA_C"/>
</dbReference>
<dbReference type="AlphaFoldDB" id="A0A7W4W2B5"/>
<dbReference type="PANTHER" id="PTHR13939">
    <property type="entry name" value="NICOTINAMIDE-NUCLEOTIDE AMIDOHYDROLASE PNCC"/>
    <property type="match status" value="1"/>
</dbReference>
<dbReference type="InterPro" id="IPR036425">
    <property type="entry name" value="MoaB/Mog-like_dom_sf"/>
</dbReference>
<comment type="caution">
    <text evidence="3">The sequence shown here is derived from an EMBL/GenBank/DDBJ whole genome shotgun (WGS) entry which is preliminary data.</text>
</comment>
<dbReference type="Pfam" id="PF00994">
    <property type="entry name" value="MoCF_biosynth"/>
    <property type="match status" value="1"/>
</dbReference>
<dbReference type="PANTHER" id="PTHR13939:SF0">
    <property type="entry name" value="NMN AMIDOHYDROLASE-LIKE PROTEIN YFAY"/>
    <property type="match status" value="1"/>
</dbReference>
<gene>
    <name evidence="3" type="ORF">FHR99_000340</name>
</gene>
<evidence type="ECO:0000259" key="2">
    <source>
        <dbReference type="SMART" id="SM00852"/>
    </source>
</evidence>
<dbReference type="InterPro" id="IPR050101">
    <property type="entry name" value="CinA"/>
</dbReference>
<keyword evidence="4" id="KW-1185">Reference proteome</keyword>
<evidence type="ECO:0000256" key="1">
    <source>
        <dbReference type="HAMAP-Rule" id="MF_00226"/>
    </source>
</evidence>
<dbReference type="EMBL" id="JACHWY010000001">
    <property type="protein sequence ID" value="MBB3046104.1"/>
    <property type="molecule type" value="Genomic_DNA"/>
</dbReference>
<protein>
    <recommendedName>
        <fullName evidence="1">CinA-like protein</fullName>
    </recommendedName>
</protein>
<dbReference type="Gene3D" id="3.90.950.20">
    <property type="entry name" value="CinA-like"/>
    <property type="match status" value="1"/>
</dbReference>
<dbReference type="SUPFAM" id="SSF53218">
    <property type="entry name" value="Molybdenum cofactor biosynthesis proteins"/>
    <property type="match status" value="1"/>
</dbReference>
<dbReference type="InterPro" id="IPR008135">
    <property type="entry name" value="Competence-induced_CinA"/>
</dbReference>
<dbReference type="SUPFAM" id="SSF142433">
    <property type="entry name" value="CinA-like"/>
    <property type="match status" value="1"/>
</dbReference>
<evidence type="ECO:0000313" key="4">
    <source>
        <dbReference type="Proteomes" id="UP000537130"/>
    </source>
</evidence>
<dbReference type="SMART" id="SM00852">
    <property type="entry name" value="MoCF_biosynth"/>
    <property type="match status" value="1"/>
</dbReference>